<evidence type="ECO:0000313" key="2">
    <source>
        <dbReference type="EMBL" id="ADL53488.1"/>
    </source>
</evidence>
<dbReference type="Gene3D" id="1.10.150.350">
    <property type="match status" value="1"/>
</dbReference>
<dbReference type="Proteomes" id="UP000002730">
    <property type="component" value="Chromosome"/>
</dbReference>
<evidence type="ECO:0000313" key="3">
    <source>
        <dbReference type="Proteomes" id="UP000002730"/>
    </source>
</evidence>
<dbReference type="Gene3D" id="3.40.50.150">
    <property type="entry name" value="Vaccinia Virus protein VP39"/>
    <property type="match status" value="1"/>
</dbReference>
<dbReference type="STRING" id="573061.Clocel_3818"/>
<keyword evidence="3" id="KW-1185">Reference proteome</keyword>
<feature type="domain" description="Methyltransferase" evidence="1">
    <location>
        <begin position="40"/>
        <end position="144"/>
    </location>
</feature>
<dbReference type="PANTHER" id="PTHR43861">
    <property type="entry name" value="TRANS-ACONITATE 2-METHYLTRANSFERASE-RELATED"/>
    <property type="match status" value="1"/>
</dbReference>
<sequence>MGETIWNNALEYLKKSRSAWWNEDYMRFLVERVWKITEPVSIIDFGCGIGFLGKSLLPMLPVGSTYTGIDIGDKLLEEAKRDFQNTNYQVEFICSDLIKFVAKEKYDIAICQTVLQHIPDPLSILEKMKSAVKDGGLVIGIEISRNAASGAFYVDGFEYDKLNLLGIEQKIRCNSFDTLKKDFEIGVKLPIYMQKIGLNKVQARMNDFVQFVNPYDDDYCEQLEALMYAQYDDKMTEEMRQQFIEAMINRGLSREEAIKMFEGQKAIRDYLQENKKSISAVNSHCMFISSGIV</sequence>
<dbReference type="CDD" id="cd02440">
    <property type="entry name" value="AdoMet_MTases"/>
    <property type="match status" value="1"/>
</dbReference>
<dbReference type="GO" id="GO:0008168">
    <property type="term" value="F:methyltransferase activity"/>
    <property type="evidence" value="ECO:0007669"/>
    <property type="project" value="UniProtKB-KW"/>
</dbReference>
<protein>
    <submittedName>
        <fullName evidence="2">Methyltransferase type 12</fullName>
    </submittedName>
</protein>
<gene>
    <name evidence="2" type="ordered locus">Clocel_3818</name>
</gene>
<keyword evidence="2" id="KW-0489">Methyltransferase</keyword>
<proteinExistence type="predicted"/>
<dbReference type="EMBL" id="CP002160">
    <property type="protein sequence ID" value="ADL53488.1"/>
    <property type="molecule type" value="Genomic_DNA"/>
</dbReference>
<dbReference type="OrthoDB" id="2005133at2"/>
<evidence type="ECO:0000259" key="1">
    <source>
        <dbReference type="Pfam" id="PF13847"/>
    </source>
</evidence>
<organism evidence="2 3">
    <name type="scientific">Clostridium cellulovorans (strain ATCC 35296 / DSM 3052 / OCM 3 / 743B)</name>
    <dbReference type="NCBI Taxonomy" id="573061"/>
    <lineage>
        <taxon>Bacteria</taxon>
        <taxon>Bacillati</taxon>
        <taxon>Bacillota</taxon>
        <taxon>Clostridia</taxon>
        <taxon>Eubacteriales</taxon>
        <taxon>Clostridiaceae</taxon>
        <taxon>Clostridium</taxon>
    </lineage>
</organism>
<reference evidence="2 3" key="1">
    <citation type="submission" date="2010-08" db="EMBL/GenBank/DDBJ databases">
        <title>Complete sequence of Clostridium cellulovorans 743B.</title>
        <authorList>
            <consortium name="US DOE Joint Genome Institute"/>
            <person name="Lucas S."/>
            <person name="Copeland A."/>
            <person name="Lapidus A."/>
            <person name="Cheng J.-F."/>
            <person name="Bruce D."/>
            <person name="Goodwin L."/>
            <person name="Pitluck S."/>
            <person name="Chertkov O."/>
            <person name="Detter J.C."/>
            <person name="Han C."/>
            <person name="Tapia R."/>
            <person name="Land M."/>
            <person name="Hauser L."/>
            <person name="Chang Y.-J."/>
            <person name="Jeffries C."/>
            <person name="Kyrpides N."/>
            <person name="Ivanova N."/>
            <person name="Mikhailova N."/>
            <person name="Hemme C.L."/>
            <person name="Woyke T."/>
        </authorList>
    </citation>
    <scope>NUCLEOTIDE SEQUENCE [LARGE SCALE GENOMIC DNA]</scope>
    <source>
        <strain evidence="3">ATCC 35296 / DSM 3052 / OCM 3 / 743B</strain>
    </source>
</reference>
<dbReference type="HOGENOM" id="CLU_063632_0_0_9"/>
<dbReference type="SUPFAM" id="SSF53335">
    <property type="entry name" value="S-adenosyl-L-methionine-dependent methyltransferases"/>
    <property type="match status" value="1"/>
</dbReference>
<dbReference type="KEGG" id="ccb:Clocel_3818"/>
<dbReference type="AlphaFoldDB" id="D9SKR6"/>
<dbReference type="eggNOG" id="COG2227">
    <property type="taxonomic scope" value="Bacteria"/>
</dbReference>
<keyword evidence="2" id="KW-0808">Transferase</keyword>
<dbReference type="RefSeq" id="WP_010073828.1">
    <property type="nucleotide sequence ID" value="NC_014393.1"/>
</dbReference>
<dbReference type="InterPro" id="IPR025714">
    <property type="entry name" value="Methyltranfer_dom"/>
</dbReference>
<accession>D9SKR6</accession>
<dbReference type="GO" id="GO:0032259">
    <property type="term" value="P:methylation"/>
    <property type="evidence" value="ECO:0007669"/>
    <property type="project" value="UniProtKB-KW"/>
</dbReference>
<name>D9SKR6_CLOC7</name>
<dbReference type="InterPro" id="IPR029063">
    <property type="entry name" value="SAM-dependent_MTases_sf"/>
</dbReference>
<dbReference type="Pfam" id="PF13847">
    <property type="entry name" value="Methyltransf_31"/>
    <property type="match status" value="1"/>
</dbReference>